<gene>
    <name evidence="1" type="ORF">Q5741_15355</name>
</gene>
<accession>A0ABT9CEU5</accession>
<keyword evidence="2" id="KW-1185">Reference proteome</keyword>
<protein>
    <submittedName>
        <fullName evidence="1">Uncharacterized protein</fullName>
    </submittedName>
</protein>
<sequence length="59" mass="7568">MDDKFIQELRDTHPEDKRRPELLIQGMKDTLQERKELNVFKRWLWRQRNKRKLTDRFKR</sequence>
<proteinExistence type="predicted"/>
<organism evidence="1 2">
    <name type="scientific">Paenibacillus lacisoli</name>
    <dbReference type="NCBI Taxonomy" id="3064525"/>
    <lineage>
        <taxon>Bacteria</taxon>
        <taxon>Bacillati</taxon>
        <taxon>Bacillota</taxon>
        <taxon>Bacilli</taxon>
        <taxon>Bacillales</taxon>
        <taxon>Paenibacillaceae</taxon>
        <taxon>Paenibacillus</taxon>
    </lineage>
</organism>
<evidence type="ECO:0000313" key="2">
    <source>
        <dbReference type="Proteomes" id="UP001240171"/>
    </source>
</evidence>
<dbReference type="EMBL" id="JAUQTB010000009">
    <property type="protein sequence ID" value="MDO7907788.1"/>
    <property type="molecule type" value="Genomic_DNA"/>
</dbReference>
<reference evidence="1 2" key="1">
    <citation type="submission" date="2023-07" db="EMBL/GenBank/DDBJ databases">
        <title>Paenibacillus sp. JX-17 nov. isolated from soil.</title>
        <authorList>
            <person name="Wan Y."/>
            <person name="Liu B."/>
        </authorList>
    </citation>
    <scope>NUCLEOTIDE SEQUENCE [LARGE SCALE GENOMIC DNA]</scope>
    <source>
        <strain evidence="1 2">JX-17</strain>
    </source>
</reference>
<evidence type="ECO:0000313" key="1">
    <source>
        <dbReference type="EMBL" id="MDO7907788.1"/>
    </source>
</evidence>
<dbReference type="Proteomes" id="UP001240171">
    <property type="component" value="Unassembled WGS sequence"/>
</dbReference>
<comment type="caution">
    <text evidence="1">The sequence shown here is derived from an EMBL/GenBank/DDBJ whole genome shotgun (WGS) entry which is preliminary data.</text>
</comment>
<name>A0ABT9CEU5_9BACL</name>
<dbReference type="RefSeq" id="WP_305025001.1">
    <property type="nucleotide sequence ID" value="NZ_JAUQTB010000009.1"/>
</dbReference>